<protein>
    <submittedName>
        <fullName evidence="1">Fructose-bisphosphate aldolase</fullName>
    </submittedName>
</protein>
<dbReference type="PANTHER" id="PTHR47791:SF3">
    <property type="entry name" value="MEIOTICALLY UP-REGULATED GENE 191 PROTEIN"/>
    <property type="match status" value="1"/>
</dbReference>
<sequence length="431" mass="46313">MTSIGPSVGISPDDRRSLVEPIRHTVVCHTNPKGYPTVADATKSAAGGPAPTTANERAAAAAAAITDRHLRRMLWTPGTRLAAVAWPIGAVAGHFGMWHYWWHAHLVDLLVDAAIHRPGDGTADVVGLLLRGINLRNLGKWTNNYFDDMAWLGLAIERADRHLGLSHDRAVRTLSGRMVDAWVPHLGGGIPWRTMDLFFNAPANGPAAVLVARTGHVERAAAMADWIDAHLVDADSHLIIDGIKPAIAPGEMERVTAIYTYCQGVVLGAELELLRLTRREVHAERIDRLLHAVQTRMCHDGVIPGAGGGDGGLFAGILARYLALVATDLPPIIQGADDMCRRAAHIVTTSAEAAWLNRTETEDGPVFGADWRRPADNPSGGGAKAQFVEGAVQSSQVPERDLSVQLSAWMVLEAAAAVDLRLPEHVQKEAT</sequence>
<keyword evidence="2" id="KW-1185">Reference proteome</keyword>
<dbReference type="InterPro" id="IPR014512">
    <property type="entry name" value="O_gly_hydro"/>
</dbReference>
<dbReference type="EMBL" id="JACWMS010000001">
    <property type="protein sequence ID" value="MBD1318959.1"/>
    <property type="molecule type" value="Genomic_DNA"/>
</dbReference>
<organism evidence="1 2">
    <name type="scientific">Gordonia hankookensis</name>
    <dbReference type="NCBI Taxonomy" id="589403"/>
    <lineage>
        <taxon>Bacteria</taxon>
        <taxon>Bacillati</taxon>
        <taxon>Actinomycetota</taxon>
        <taxon>Actinomycetes</taxon>
        <taxon>Mycobacteriales</taxon>
        <taxon>Gordoniaceae</taxon>
        <taxon>Gordonia</taxon>
    </lineage>
</organism>
<dbReference type="Gene3D" id="1.50.10.20">
    <property type="match status" value="1"/>
</dbReference>
<dbReference type="InterPro" id="IPR008928">
    <property type="entry name" value="6-hairpin_glycosidase_sf"/>
</dbReference>
<name>A0ABR7WB30_9ACTN</name>
<dbReference type="PANTHER" id="PTHR47791">
    <property type="entry name" value="MEIOTICALLY UP-REGULATED GENE 191 PROTEIN"/>
    <property type="match status" value="1"/>
</dbReference>
<dbReference type="Proteomes" id="UP000602395">
    <property type="component" value="Unassembled WGS sequence"/>
</dbReference>
<comment type="caution">
    <text evidence="1">The sequence shown here is derived from an EMBL/GenBank/DDBJ whole genome shotgun (WGS) entry which is preliminary data.</text>
</comment>
<dbReference type="InterPro" id="IPR005198">
    <property type="entry name" value="Glyco_hydro_76"/>
</dbReference>
<dbReference type="SUPFAM" id="SSF48208">
    <property type="entry name" value="Six-hairpin glycosidases"/>
    <property type="match status" value="1"/>
</dbReference>
<gene>
    <name evidence="1" type="ORF">IDF66_05120</name>
</gene>
<dbReference type="InterPro" id="IPR053169">
    <property type="entry name" value="MUG_Protein"/>
</dbReference>
<dbReference type="PIRSF" id="PIRSF021505">
    <property type="entry name" value="O_gly_hdrol"/>
    <property type="match status" value="1"/>
</dbReference>
<dbReference type="Pfam" id="PF03663">
    <property type="entry name" value="Glyco_hydro_76"/>
    <property type="match status" value="1"/>
</dbReference>
<proteinExistence type="predicted"/>
<evidence type="ECO:0000313" key="2">
    <source>
        <dbReference type="Proteomes" id="UP000602395"/>
    </source>
</evidence>
<reference evidence="1 2" key="1">
    <citation type="submission" date="2020-09" db="EMBL/GenBank/DDBJ databases">
        <title>Novel species in genus Gordonia.</title>
        <authorList>
            <person name="Zhang G."/>
        </authorList>
    </citation>
    <scope>NUCLEOTIDE SEQUENCE [LARGE SCALE GENOMIC DNA]</scope>
    <source>
        <strain evidence="1 2">ON-33</strain>
    </source>
</reference>
<evidence type="ECO:0000313" key="1">
    <source>
        <dbReference type="EMBL" id="MBD1318959.1"/>
    </source>
</evidence>
<accession>A0ABR7WB30</accession>